<dbReference type="PANTHER" id="PTHR40277">
    <property type="entry name" value="BLL5419 PROTEIN"/>
    <property type="match status" value="1"/>
</dbReference>
<dbReference type="EMBL" id="JXSL01000030">
    <property type="protein sequence ID" value="KIL97104.1"/>
    <property type="molecule type" value="Genomic_DNA"/>
</dbReference>
<dbReference type="PANTHER" id="PTHR40277:SF1">
    <property type="entry name" value="BLL5419 PROTEIN"/>
    <property type="match status" value="1"/>
</dbReference>
<evidence type="ECO:0008006" key="9">
    <source>
        <dbReference type="Google" id="ProtNLM"/>
    </source>
</evidence>
<feature type="transmembrane region" description="Helical" evidence="6">
    <location>
        <begin position="278"/>
        <end position="301"/>
    </location>
</feature>
<dbReference type="Pfam" id="PF03706">
    <property type="entry name" value="LPG_synthase_TM"/>
    <property type="match status" value="1"/>
</dbReference>
<feature type="transmembrane region" description="Helical" evidence="6">
    <location>
        <begin position="201"/>
        <end position="224"/>
    </location>
</feature>
<comment type="caution">
    <text evidence="7">The sequence shown here is derived from an EMBL/GenBank/DDBJ whole genome shotgun (WGS) entry which is preliminary data.</text>
</comment>
<evidence type="ECO:0000256" key="5">
    <source>
        <dbReference type="ARBA" id="ARBA00023136"/>
    </source>
</evidence>
<keyword evidence="5 6" id="KW-0472">Membrane</keyword>
<dbReference type="AlphaFoldDB" id="A0A0C2YBM0"/>
<evidence type="ECO:0000256" key="2">
    <source>
        <dbReference type="ARBA" id="ARBA00022475"/>
    </source>
</evidence>
<evidence type="ECO:0000256" key="6">
    <source>
        <dbReference type="SAM" id="Phobius"/>
    </source>
</evidence>
<feature type="transmembrane region" description="Helical" evidence="6">
    <location>
        <begin position="77"/>
        <end position="98"/>
    </location>
</feature>
<feature type="transmembrane region" description="Helical" evidence="6">
    <location>
        <begin position="118"/>
        <end position="138"/>
    </location>
</feature>
<protein>
    <recommendedName>
        <fullName evidence="9">Flippase-like domain-containing protein</fullName>
    </recommendedName>
</protein>
<keyword evidence="4 6" id="KW-1133">Transmembrane helix</keyword>
<dbReference type="RefSeq" id="WP_009870771.1">
    <property type="nucleotide sequence ID" value="NZ_JXSL01000030.1"/>
</dbReference>
<keyword evidence="3 6" id="KW-0812">Transmembrane</keyword>
<accession>A0A0C2YBM0</accession>
<feature type="transmembrane region" description="Helical" evidence="6">
    <location>
        <begin position="5"/>
        <end position="23"/>
    </location>
</feature>
<gene>
    <name evidence="7" type="ORF">CCC_00165</name>
</gene>
<feature type="transmembrane region" description="Helical" evidence="6">
    <location>
        <begin position="43"/>
        <end position="65"/>
    </location>
</feature>
<dbReference type="GO" id="GO:0005886">
    <property type="term" value="C:plasma membrane"/>
    <property type="evidence" value="ECO:0007669"/>
    <property type="project" value="UniProtKB-SubCell"/>
</dbReference>
<proteinExistence type="predicted"/>
<evidence type="ECO:0000313" key="8">
    <source>
        <dbReference type="Proteomes" id="UP000031971"/>
    </source>
</evidence>
<name>A0A0C2YBM0_PARME</name>
<evidence type="ECO:0000256" key="4">
    <source>
        <dbReference type="ARBA" id="ARBA00022989"/>
    </source>
</evidence>
<dbReference type="OrthoDB" id="9788795at2"/>
<reference evidence="7 8" key="1">
    <citation type="submission" date="2015-01" db="EMBL/GenBank/DDBJ databases">
        <title>Genome Sequence of Magnetospirillum magnetotacticum Strain MS-1.</title>
        <authorList>
            <person name="Marinov G.K."/>
            <person name="Smalley M.D."/>
            <person name="DeSalvo G."/>
        </authorList>
    </citation>
    <scope>NUCLEOTIDE SEQUENCE [LARGE SCALE GENOMIC DNA]</scope>
    <source>
        <strain evidence="7 8">MS-1</strain>
    </source>
</reference>
<organism evidence="7 8">
    <name type="scientific">Paramagnetospirillum magnetotacticum MS-1</name>
    <dbReference type="NCBI Taxonomy" id="272627"/>
    <lineage>
        <taxon>Bacteria</taxon>
        <taxon>Pseudomonadati</taxon>
        <taxon>Pseudomonadota</taxon>
        <taxon>Alphaproteobacteria</taxon>
        <taxon>Rhodospirillales</taxon>
        <taxon>Magnetospirillaceae</taxon>
        <taxon>Paramagnetospirillum</taxon>
    </lineage>
</organism>
<dbReference type="InterPro" id="IPR022791">
    <property type="entry name" value="L-PG_synthase/AglD"/>
</dbReference>
<evidence type="ECO:0000256" key="3">
    <source>
        <dbReference type="ARBA" id="ARBA00022692"/>
    </source>
</evidence>
<feature type="transmembrane region" description="Helical" evidence="6">
    <location>
        <begin position="150"/>
        <end position="169"/>
    </location>
</feature>
<feature type="transmembrane region" description="Helical" evidence="6">
    <location>
        <begin position="236"/>
        <end position="258"/>
    </location>
</feature>
<sequence>MVKRWLPWLLKGGLSVGLIWFAFRNIDLTEAWSRARTIDPVMLSAALALGIAQIVIGAGRWWLVLRALRSTFSAIQAFPVFYIGVCFSIVTPVLGDAVRMWKAHHSGLSLKTSVNSVMLERIVTILGLVLLVAAMEPLLLARVPDVPGTWVFPLLSLAGIAGLAFLSQLDRLPVSLHRWRIVRGLVHLAGDTRLLIRRVPFGAGTLAVAIIGHANLALVVYALALGLKIDVSLLDCLILFPPVILALTLPISIAGFGLRENIMIVAFGWVGVAPGSAAVLGLMFGLSSIVTALPGGLIWLLSGEHPKMAEIEHIEEEAEDDAEKQTEGA</sequence>
<evidence type="ECO:0000313" key="7">
    <source>
        <dbReference type="EMBL" id="KIL97104.1"/>
    </source>
</evidence>
<dbReference type="STRING" id="272627.CCC_00165"/>
<keyword evidence="2" id="KW-1003">Cell membrane</keyword>
<evidence type="ECO:0000256" key="1">
    <source>
        <dbReference type="ARBA" id="ARBA00004651"/>
    </source>
</evidence>
<comment type="subcellular location">
    <subcellularLocation>
        <location evidence="1">Cell membrane</location>
        <topology evidence="1">Multi-pass membrane protein</topology>
    </subcellularLocation>
</comment>
<keyword evidence="8" id="KW-1185">Reference proteome</keyword>
<dbReference type="Proteomes" id="UP000031971">
    <property type="component" value="Unassembled WGS sequence"/>
</dbReference>